<dbReference type="Proteomes" id="UP000030151">
    <property type="component" value="Unassembled WGS sequence"/>
</dbReference>
<protein>
    <submittedName>
        <fullName evidence="2">Uncharacterized protein</fullName>
    </submittedName>
</protein>
<feature type="compositionally biased region" description="Polar residues" evidence="1">
    <location>
        <begin position="48"/>
        <end position="70"/>
    </location>
</feature>
<evidence type="ECO:0000313" key="2">
    <source>
        <dbReference type="EMBL" id="EXU95063.1"/>
    </source>
</evidence>
<dbReference type="EMBL" id="JELW01000107">
    <property type="protein sequence ID" value="EXU95063.1"/>
    <property type="molecule type" value="Genomic_DNA"/>
</dbReference>
<dbReference type="HOGENOM" id="CLU_2758334_0_0_1"/>
<evidence type="ECO:0000256" key="1">
    <source>
        <dbReference type="SAM" id="MobiDB-lite"/>
    </source>
</evidence>
<feature type="compositionally biased region" description="Basic and acidic residues" evidence="1">
    <location>
        <begin position="32"/>
        <end position="47"/>
    </location>
</feature>
<evidence type="ECO:0000313" key="3">
    <source>
        <dbReference type="Proteomes" id="UP000030151"/>
    </source>
</evidence>
<gene>
    <name evidence="2" type="ORF">X797_011865</name>
</gene>
<proteinExistence type="predicted"/>
<feature type="region of interest" description="Disordered" evidence="1">
    <location>
        <begin position="1"/>
        <end position="70"/>
    </location>
</feature>
<organism evidence="2 3">
    <name type="scientific">Metarhizium robertsii</name>
    <dbReference type="NCBI Taxonomy" id="568076"/>
    <lineage>
        <taxon>Eukaryota</taxon>
        <taxon>Fungi</taxon>
        <taxon>Dikarya</taxon>
        <taxon>Ascomycota</taxon>
        <taxon>Pezizomycotina</taxon>
        <taxon>Sordariomycetes</taxon>
        <taxon>Hypocreomycetidae</taxon>
        <taxon>Hypocreales</taxon>
        <taxon>Clavicipitaceae</taxon>
        <taxon>Metarhizium</taxon>
    </lineage>
</organism>
<comment type="caution">
    <text evidence="2">The sequence shown here is derived from an EMBL/GenBank/DDBJ whole genome shotgun (WGS) entry which is preliminary data.</text>
</comment>
<name>A0A014PHL5_9HYPO</name>
<accession>A0A014PHL5</accession>
<dbReference type="AlphaFoldDB" id="A0A014PHL5"/>
<sequence length="70" mass="7636">MSVNNTDSQPMTEAEQKEWERLGVTAPLTQTELKRTESSTGTTRRDGSNSQGNNESPNITSASNNGVEHK</sequence>
<feature type="compositionally biased region" description="Polar residues" evidence="1">
    <location>
        <begin position="1"/>
        <end position="11"/>
    </location>
</feature>
<reference evidence="2 3" key="1">
    <citation type="submission" date="2014-02" db="EMBL/GenBank/DDBJ databases">
        <title>The genome sequence of the entomopathogenic fungus Metarhizium robertsii ARSEF 2575.</title>
        <authorList>
            <person name="Giuliano Garisto Donzelli B."/>
            <person name="Roe B.A."/>
            <person name="Macmil S.L."/>
            <person name="Krasnoff S.B."/>
            <person name="Gibson D.M."/>
        </authorList>
    </citation>
    <scope>NUCLEOTIDE SEQUENCE [LARGE SCALE GENOMIC DNA]</scope>
    <source>
        <strain evidence="2 3">ARSEF 2575</strain>
    </source>
</reference>